<feature type="transmembrane region" description="Helical" evidence="2">
    <location>
        <begin position="398"/>
        <end position="414"/>
    </location>
</feature>
<feature type="transmembrane region" description="Helical" evidence="2">
    <location>
        <begin position="185"/>
        <end position="210"/>
    </location>
</feature>
<dbReference type="EMBL" id="WIGM01000281">
    <property type="protein sequence ID" value="KAF6830620.1"/>
    <property type="molecule type" value="Genomic_DNA"/>
</dbReference>
<reference evidence="3" key="1">
    <citation type="journal article" date="2020" name="Phytopathology">
        <title>Genome Sequence Resources of Colletotrichum truncatum, C. plurivorum, C. musicola, and C. sojae: Four Species Pathogenic to Soybean (Glycine max).</title>
        <authorList>
            <person name="Rogerio F."/>
            <person name="Boufleur T.R."/>
            <person name="Ciampi-Guillardi M."/>
            <person name="Sukno S.A."/>
            <person name="Thon M.R."/>
            <person name="Massola Junior N.S."/>
            <person name="Baroncelli R."/>
        </authorList>
    </citation>
    <scope>NUCLEOTIDE SEQUENCE</scope>
    <source>
        <strain evidence="3">LFN0074</strain>
    </source>
</reference>
<feature type="transmembrane region" description="Helical" evidence="2">
    <location>
        <begin position="480"/>
        <end position="510"/>
    </location>
</feature>
<organism evidence="3 4">
    <name type="scientific">Colletotrichum musicola</name>
    <dbReference type="NCBI Taxonomy" id="2175873"/>
    <lineage>
        <taxon>Eukaryota</taxon>
        <taxon>Fungi</taxon>
        <taxon>Dikarya</taxon>
        <taxon>Ascomycota</taxon>
        <taxon>Pezizomycotina</taxon>
        <taxon>Sordariomycetes</taxon>
        <taxon>Hypocreomycetidae</taxon>
        <taxon>Glomerellales</taxon>
        <taxon>Glomerellaceae</taxon>
        <taxon>Colletotrichum</taxon>
        <taxon>Colletotrichum orchidearum species complex</taxon>
    </lineage>
</organism>
<evidence type="ECO:0000313" key="4">
    <source>
        <dbReference type="Proteomes" id="UP000639643"/>
    </source>
</evidence>
<keyword evidence="4" id="KW-1185">Reference proteome</keyword>
<evidence type="ECO:0000256" key="2">
    <source>
        <dbReference type="SAM" id="Phobius"/>
    </source>
</evidence>
<gene>
    <name evidence="3" type="ORF">CMUS01_07692</name>
</gene>
<feature type="transmembrane region" description="Helical" evidence="2">
    <location>
        <begin position="365"/>
        <end position="386"/>
    </location>
</feature>
<sequence length="552" mass="61408">MDLFGKACHAGTASASSVVLWSENLGLFQHSANNSHDNHTTSYDAVLFPEETDVNSENEGARSEASSPEAEATTPLLANDETYEAPTAERAHTNDGVLQDILSDPLSSVNEVVSSDTVILNQVHGASIHWDELDPEPSFDSGSNSLCSIFFRVAACWCLLTPVYVAFCIYHKIFHGHDMRHQPQWLAWLVFVSVPVTAAIALLAPVVLLATRTRAIRPFKSRLVGIEGVVDAGVLEKYLWGFDHGNLTETAAQAYQDAHDMQQESVETRRDFTLLDTHLMTVTHFRSHVPPTAMFVVGEEAGKQRALLCSCNHRTETFHREEILRSDPRSLEEMLQVSGVRLSLSPRPKVGEIHTLVRFNRSSRWAIEILFFVICVIGVRIVGTYAYQSFYSLLSHKMYIVSGYIPAVAAVLYLDRPLEAMPYALVMKSTLDRSLGALYGIMGGSLSLLLVTAILTWYSLEEMVLRILLWAVVVPRLFELLMLFQIAFGLLGIEVVLIGITMSTFLLAIFTRSRGGFSISGIIATVDRGPAWRLDLRSFRRFHMAIGVPVYK</sequence>
<comment type="caution">
    <text evidence="3">The sequence shown here is derived from an EMBL/GenBank/DDBJ whole genome shotgun (WGS) entry which is preliminary data.</text>
</comment>
<dbReference type="OrthoDB" id="2624308at2759"/>
<evidence type="ECO:0008006" key="5">
    <source>
        <dbReference type="Google" id="ProtNLM"/>
    </source>
</evidence>
<feature type="compositionally biased region" description="Low complexity" evidence="1">
    <location>
        <begin position="63"/>
        <end position="75"/>
    </location>
</feature>
<name>A0A8H6KG06_9PEZI</name>
<protein>
    <recommendedName>
        <fullName evidence="5">Transmembrane protein</fullName>
    </recommendedName>
</protein>
<keyword evidence="2" id="KW-1133">Transmembrane helix</keyword>
<feature type="region of interest" description="Disordered" evidence="1">
    <location>
        <begin position="53"/>
        <end position="79"/>
    </location>
</feature>
<feature type="transmembrane region" description="Helical" evidence="2">
    <location>
        <begin position="149"/>
        <end position="173"/>
    </location>
</feature>
<keyword evidence="2" id="KW-0472">Membrane</keyword>
<evidence type="ECO:0000313" key="3">
    <source>
        <dbReference type="EMBL" id="KAF6830620.1"/>
    </source>
</evidence>
<keyword evidence="2" id="KW-0812">Transmembrane</keyword>
<feature type="transmembrane region" description="Helical" evidence="2">
    <location>
        <begin position="435"/>
        <end position="460"/>
    </location>
</feature>
<proteinExistence type="predicted"/>
<evidence type="ECO:0000256" key="1">
    <source>
        <dbReference type="SAM" id="MobiDB-lite"/>
    </source>
</evidence>
<dbReference type="Proteomes" id="UP000639643">
    <property type="component" value="Unassembled WGS sequence"/>
</dbReference>
<accession>A0A8H6KG06</accession>
<dbReference type="AlphaFoldDB" id="A0A8H6KG06"/>